<reference evidence="3" key="1">
    <citation type="submission" date="2020-06" db="EMBL/GenBank/DDBJ databases">
        <authorList>
            <consortium name="Plant Systems Biology data submission"/>
        </authorList>
    </citation>
    <scope>NUCLEOTIDE SEQUENCE</scope>
    <source>
        <strain evidence="3">D6</strain>
    </source>
</reference>
<protein>
    <submittedName>
        <fullName evidence="3">(N-acetyl-beta-glucosaminyl)asparagine amidase</fullName>
    </submittedName>
</protein>
<evidence type="ECO:0000313" key="3">
    <source>
        <dbReference type="EMBL" id="CAB9527779.1"/>
    </source>
</evidence>
<sequence>MSDPEPANATATESVHLQLNGTKEEDKEGKAENTTRTTIQVLTFVDPSSSELTWMAIGTSKRKFRAFLSFSKAIETSTSISNDEIQTRALSIPDGPTHTAQPIASDDNKGTDEWLSYDDSLELRRKFRDLWKVRRLLTTDTSWIKEHKPTPPSSTAAPTPAKRGSFDDKLLFQVERFEEILQDEREATPSQSLLAWLKENYGEKHTLNLQADRYYGGEFSAEEQLKTLQHFLDWFRSLFPYYYDRCVHCGASMKDDRAKEGTTNDTQDKDDDGDDSGTYLGQMCPSVDELKIGKASRVEVYQCHKCQKVYGFPRFNAAWSIVQTKRGRCGEYSILLYRMLRALGHANTARYVVDWADHVWVELQRQQQSADHSDKDDQAKYGWIHLDPCEAAVDNPLLYQSWGKKATYLIALYAPTEASKDVSSVIEDVTNRYTSDSWDQIGERRQAHGETNSGIQQAIDECTVLLRTKLAYY</sequence>
<dbReference type="OrthoDB" id="409136at2759"/>
<dbReference type="SMART" id="SM00460">
    <property type="entry name" value="TGc"/>
    <property type="match status" value="1"/>
</dbReference>
<accession>A0A9N8EY40</accession>
<feature type="compositionally biased region" description="Polar residues" evidence="1">
    <location>
        <begin position="9"/>
        <end position="21"/>
    </location>
</feature>
<proteinExistence type="predicted"/>
<dbReference type="EMBL" id="CAICTM010002066">
    <property type="protein sequence ID" value="CAB9527779.1"/>
    <property type="molecule type" value="Genomic_DNA"/>
</dbReference>
<dbReference type="InterPro" id="IPR038765">
    <property type="entry name" value="Papain-like_cys_pep_sf"/>
</dbReference>
<feature type="region of interest" description="Disordered" evidence="1">
    <location>
        <begin position="1"/>
        <end position="33"/>
    </location>
</feature>
<dbReference type="Pfam" id="PF01841">
    <property type="entry name" value="Transglut_core"/>
    <property type="match status" value="1"/>
</dbReference>
<comment type="caution">
    <text evidence="3">The sequence shown here is derived from an EMBL/GenBank/DDBJ whole genome shotgun (WGS) entry which is preliminary data.</text>
</comment>
<name>A0A9N8EY40_9STRA</name>
<dbReference type="AlphaFoldDB" id="A0A9N8EY40"/>
<organism evidence="3 4">
    <name type="scientific">Seminavis robusta</name>
    <dbReference type="NCBI Taxonomy" id="568900"/>
    <lineage>
        <taxon>Eukaryota</taxon>
        <taxon>Sar</taxon>
        <taxon>Stramenopiles</taxon>
        <taxon>Ochrophyta</taxon>
        <taxon>Bacillariophyta</taxon>
        <taxon>Bacillariophyceae</taxon>
        <taxon>Bacillariophycidae</taxon>
        <taxon>Naviculales</taxon>
        <taxon>Naviculaceae</taxon>
        <taxon>Seminavis</taxon>
    </lineage>
</organism>
<feature type="region of interest" description="Disordered" evidence="1">
    <location>
        <begin position="256"/>
        <end position="278"/>
    </location>
</feature>
<feature type="region of interest" description="Disordered" evidence="1">
    <location>
        <begin position="90"/>
        <end position="111"/>
    </location>
</feature>
<dbReference type="Proteomes" id="UP001153069">
    <property type="component" value="Unassembled WGS sequence"/>
</dbReference>
<feature type="compositionally biased region" description="Basic and acidic residues" evidence="1">
    <location>
        <begin position="22"/>
        <end position="33"/>
    </location>
</feature>
<gene>
    <name evidence="3" type="ORF">SEMRO_2068_G313350.1</name>
</gene>
<feature type="domain" description="Transglutaminase-like" evidence="2">
    <location>
        <begin position="321"/>
        <end position="390"/>
    </location>
</feature>
<dbReference type="Gene3D" id="2.20.25.10">
    <property type="match status" value="1"/>
</dbReference>
<dbReference type="InterPro" id="IPR002931">
    <property type="entry name" value="Transglutaminase-like"/>
</dbReference>
<dbReference type="SUPFAM" id="SSF54001">
    <property type="entry name" value="Cysteine proteinases"/>
    <property type="match status" value="1"/>
</dbReference>
<dbReference type="Gene3D" id="3.10.620.30">
    <property type="match status" value="1"/>
</dbReference>
<feature type="region of interest" description="Disordered" evidence="1">
    <location>
        <begin position="144"/>
        <end position="163"/>
    </location>
</feature>
<evidence type="ECO:0000259" key="2">
    <source>
        <dbReference type="SMART" id="SM00460"/>
    </source>
</evidence>
<evidence type="ECO:0000256" key="1">
    <source>
        <dbReference type="SAM" id="MobiDB-lite"/>
    </source>
</evidence>
<evidence type="ECO:0000313" key="4">
    <source>
        <dbReference type="Proteomes" id="UP001153069"/>
    </source>
</evidence>
<keyword evidence="4" id="KW-1185">Reference proteome</keyword>